<dbReference type="GO" id="GO:0051082">
    <property type="term" value="F:unfolded protein binding"/>
    <property type="evidence" value="ECO:0007669"/>
    <property type="project" value="TreeGrafter"/>
</dbReference>
<dbReference type="GO" id="GO:0000774">
    <property type="term" value="F:adenyl-nucleotide exchange factor activity"/>
    <property type="evidence" value="ECO:0007669"/>
    <property type="project" value="InterPro"/>
</dbReference>
<dbReference type="CDD" id="cd00446">
    <property type="entry name" value="GrpE"/>
    <property type="match status" value="1"/>
</dbReference>
<evidence type="ECO:0000256" key="3">
    <source>
        <dbReference type="HAMAP-Rule" id="MF_01151"/>
    </source>
</evidence>
<evidence type="ECO:0000256" key="5">
    <source>
        <dbReference type="SAM" id="Coils"/>
    </source>
</evidence>
<dbReference type="Gene3D" id="2.30.22.10">
    <property type="entry name" value="Head domain of nucleotide exchange factor GrpE"/>
    <property type="match status" value="1"/>
</dbReference>
<dbReference type="OrthoDB" id="9789811at2"/>
<proteinExistence type="inferred from homology"/>
<comment type="subcellular location">
    <subcellularLocation>
        <location evidence="3">Cytoplasm</location>
    </subcellularLocation>
</comment>
<comment type="similarity">
    <text evidence="1 3 4">Belongs to the GrpE family.</text>
</comment>
<dbReference type="InterPro" id="IPR000740">
    <property type="entry name" value="GrpE"/>
</dbReference>
<evidence type="ECO:0000256" key="4">
    <source>
        <dbReference type="RuleBase" id="RU004478"/>
    </source>
</evidence>
<keyword evidence="8" id="KW-1185">Reference proteome</keyword>
<keyword evidence="3" id="KW-0963">Cytoplasm</keyword>
<comment type="caution">
    <text evidence="7">The sequence shown here is derived from an EMBL/GenBank/DDBJ whole genome shotgun (WGS) entry which is preliminary data.</text>
</comment>
<comment type="subunit">
    <text evidence="3">Homodimer.</text>
</comment>
<dbReference type="GO" id="GO:0005737">
    <property type="term" value="C:cytoplasm"/>
    <property type="evidence" value="ECO:0007669"/>
    <property type="project" value="UniProtKB-SubCell"/>
</dbReference>
<sequence>MDGNPRSDETPETQAPADSEAEGASSDTQAEAAQDGEVARLQAELEASRRRVNELARGLQDLTKDREEFKQRITRERERMLDVERGNVARTLLEAIDELDLVLANSQQDTSPLVQGVRMIRDSLLSKAQATGIERLEVVGRPYDPNVAEAADMEVTPVQGDDQKVVAEFRAGYRLKDRIIRPARVKVARYVAPAQA</sequence>
<keyword evidence="5" id="KW-0175">Coiled coil</keyword>
<evidence type="ECO:0000256" key="2">
    <source>
        <dbReference type="ARBA" id="ARBA00023186"/>
    </source>
</evidence>
<evidence type="ECO:0000256" key="6">
    <source>
        <dbReference type="SAM" id="MobiDB-lite"/>
    </source>
</evidence>
<dbReference type="SUPFAM" id="SSF51064">
    <property type="entry name" value="Head domain of nucleotide exchange factor GrpE"/>
    <property type="match status" value="1"/>
</dbReference>
<dbReference type="AlphaFoldDB" id="A0A3A8HX04"/>
<feature type="coiled-coil region" evidence="5">
    <location>
        <begin position="38"/>
        <end position="79"/>
    </location>
</feature>
<keyword evidence="3" id="KW-0346">Stress response</keyword>
<dbReference type="Proteomes" id="UP000563426">
    <property type="component" value="Unassembled WGS sequence"/>
</dbReference>
<organism evidence="7 8">
    <name type="scientific">Corallococcus exercitus</name>
    <dbReference type="NCBI Taxonomy" id="2316736"/>
    <lineage>
        <taxon>Bacteria</taxon>
        <taxon>Pseudomonadati</taxon>
        <taxon>Myxococcota</taxon>
        <taxon>Myxococcia</taxon>
        <taxon>Myxococcales</taxon>
        <taxon>Cystobacterineae</taxon>
        <taxon>Myxococcaceae</taxon>
        <taxon>Corallococcus</taxon>
    </lineage>
</organism>
<dbReference type="PANTHER" id="PTHR21237">
    <property type="entry name" value="GRPE PROTEIN"/>
    <property type="match status" value="1"/>
</dbReference>
<dbReference type="InterPro" id="IPR013805">
    <property type="entry name" value="GrpE_CC"/>
</dbReference>
<evidence type="ECO:0000313" key="7">
    <source>
        <dbReference type="EMBL" id="NOK34644.1"/>
    </source>
</evidence>
<evidence type="ECO:0000256" key="1">
    <source>
        <dbReference type="ARBA" id="ARBA00009054"/>
    </source>
</evidence>
<dbReference type="GO" id="GO:0006457">
    <property type="term" value="P:protein folding"/>
    <property type="evidence" value="ECO:0007669"/>
    <property type="project" value="InterPro"/>
</dbReference>
<dbReference type="PANTHER" id="PTHR21237:SF23">
    <property type="entry name" value="GRPE PROTEIN HOMOLOG, MITOCHONDRIAL"/>
    <property type="match status" value="1"/>
</dbReference>
<dbReference type="PRINTS" id="PR00773">
    <property type="entry name" value="GRPEPROTEIN"/>
</dbReference>
<accession>A0A3A8HX04</accession>
<reference evidence="7 8" key="1">
    <citation type="submission" date="2020-05" db="EMBL/GenBank/DDBJ databases">
        <authorList>
            <person name="Whitworth D."/>
        </authorList>
    </citation>
    <scope>NUCLEOTIDE SEQUENCE [LARGE SCALE GENOMIC DNA]</scope>
    <source>
        <strain evidence="7 8">AB043B</strain>
    </source>
</reference>
<dbReference type="RefSeq" id="WP_120527042.1">
    <property type="nucleotide sequence ID" value="NZ_JABFJV010000078.1"/>
</dbReference>
<comment type="function">
    <text evidence="3">Participates actively in the response to hyperosmotic and heat shock by preventing the aggregation of stress-denatured proteins, in association with DnaK and GrpE. It is the nucleotide exchange factor for DnaK and may function as a thermosensor. Unfolded proteins bind initially to DnaJ; upon interaction with the DnaJ-bound protein, DnaK hydrolyzes its bound ATP, resulting in the formation of a stable complex. GrpE releases ADP from DnaK; ATP binding to DnaK triggers the release of the substrate protein, thus completing the reaction cycle. Several rounds of ATP-dependent interactions between DnaJ, DnaK and GrpE are required for fully efficient folding.</text>
</comment>
<dbReference type="HAMAP" id="MF_01151">
    <property type="entry name" value="GrpE"/>
    <property type="match status" value="1"/>
</dbReference>
<gene>
    <name evidence="3" type="primary">grpE</name>
    <name evidence="7" type="ORF">HMI49_15695</name>
</gene>
<dbReference type="EMBL" id="JABFJV010000078">
    <property type="protein sequence ID" value="NOK34644.1"/>
    <property type="molecule type" value="Genomic_DNA"/>
</dbReference>
<protein>
    <recommendedName>
        <fullName evidence="3">Protein GrpE</fullName>
    </recommendedName>
    <alternativeName>
        <fullName evidence="3">HSP-70 cofactor</fullName>
    </alternativeName>
</protein>
<evidence type="ECO:0000313" key="8">
    <source>
        <dbReference type="Proteomes" id="UP000563426"/>
    </source>
</evidence>
<dbReference type="GO" id="GO:0051087">
    <property type="term" value="F:protein-folding chaperone binding"/>
    <property type="evidence" value="ECO:0007669"/>
    <property type="project" value="InterPro"/>
</dbReference>
<dbReference type="InterPro" id="IPR009012">
    <property type="entry name" value="GrpE_head"/>
</dbReference>
<dbReference type="GO" id="GO:0042803">
    <property type="term" value="F:protein homodimerization activity"/>
    <property type="evidence" value="ECO:0007669"/>
    <property type="project" value="InterPro"/>
</dbReference>
<dbReference type="Gene3D" id="3.90.20.20">
    <property type="match status" value="1"/>
</dbReference>
<dbReference type="Pfam" id="PF01025">
    <property type="entry name" value="GrpE"/>
    <property type="match status" value="1"/>
</dbReference>
<dbReference type="SUPFAM" id="SSF58014">
    <property type="entry name" value="Coiled-coil domain of nucleotide exchange factor GrpE"/>
    <property type="match status" value="1"/>
</dbReference>
<keyword evidence="2 3" id="KW-0143">Chaperone</keyword>
<name>A0A3A8HX04_9BACT</name>
<feature type="region of interest" description="Disordered" evidence="6">
    <location>
        <begin position="1"/>
        <end position="37"/>
    </location>
</feature>